<dbReference type="EMBL" id="FTOF01000001">
    <property type="protein sequence ID" value="SIS38535.1"/>
    <property type="molecule type" value="Genomic_DNA"/>
</dbReference>
<dbReference type="InterPro" id="IPR036182">
    <property type="entry name" value="PCuAC_sf"/>
</dbReference>
<dbReference type="RefSeq" id="WP_143313804.1">
    <property type="nucleotide sequence ID" value="NZ_CP046976.1"/>
</dbReference>
<organism evidence="3 4">
    <name type="scientific">Corynebacterium appendicis CIP 107643</name>
    <dbReference type="NCBI Taxonomy" id="1161099"/>
    <lineage>
        <taxon>Bacteria</taxon>
        <taxon>Bacillati</taxon>
        <taxon>Actinomycetota</taxon>
        <taxon>Actinomycetes</taxon>
        <taxon>Mycobacteriales</taxon>
        <taxon>Corynebacteriaceae</taxon>
        <taxon>Corynebacterium</taxon>
    </lineage>
</organism>
<evidence type="ECO:0000313" key="4">
    <source>
        <dbReference type="Proteomes" id="UP000186292"/>
    </source>
</evidence>
<dbReference type="Proteomes" id="UP000186292">
    <property type="component" value="Unassembled WGS sequence"/>
</dbReference>
<feature type="compositionally biased region" description="Low complexity" evidence="1">
    <location>
        <begin position="142"/>
        <end position="154"/>
    </location>
</feature>
<proteinExistence type="predicted"/>
<gene>
    <name evidence="3" type="ORF">SAMN05444817_10199</name>
</gene>
<dbReference type="PROSITE" id="PS51257">
    <property type="entry name" value="PROKAR_LIPOPROTEIN"/>
    <property type="match status" value="1"/>
</dbReference>
<dbReference type="AlphaFoldDB" id="A0A1N7IN72"/>
<dbReference type="Gene3D" id="2.60.40.1890">
    <property type="entry name" value="PCu(A)C copper chaperone"/>
    <property type="match status" value="1"/>
</dbReference>
<evidence type="ECO:0000256" key="2">
    <source>
        <dbReference type="SAM" id="SignalP"/>
    </source>
</evidence>
<evidence type="ECO:0000256" key="1">
    <source>
        <dbReference type="SAM" id="MobiDB-lite"/>
    </source>
</evidence>
<keyword evidence="2" id="KW-0732">Signal</keyword>
<reference evidence="4" key="1">
    <citation type="submission" date="2017-01" db="EMBL/GenBank/DDBJ databases">
        <authorList>
            <person name="Varghese N."/>
            <person name="Submissions S."/>
        </authorList>
    </citation>
    <scope>NUCLEOTIDE SEQUENCE [LARGE SCALE GENOMIC DNA]</scope>
    <source>
        <strain evidence="4">DSM 44531</strain>
    </source>
</reference>
<feature type="signal peptide" evidence="2">
    <location>
        <begin position="1"/>
        <end position="19"/>
    </location>
</feature>
<evidence type="ECO:0000313" key="3">
    <source>
        <dbReference type="EMBL" id="SIS38535.1"/>
    </source>
</evidence>
<protein>
    <recommendedName>
        <fullName evidence="5">DUF4439 domain-containing protein</fullName>
    </recommendedName>
</protein>
<feature type="chain" id="PRO_5039691970" description="DUF4439 domain-containing protein" evidence="2">
    <location>
        <begin position="20"/>
        <end position="154"/>
    </location>
</feature>
<evidence type="ECO:0008006" key="5">
    <source>
        <dbReference type="Google" id="ProtNLM"/>
    </source>
</evidence>
<keyword evidence="4" id="KW-1185">Reference proteome</keyword>
<dbReference type="STRING" id="1161099.SAMN05444817_10199"/>
<feature type="region of interest" description="Disordered" evidence="1">
    <location>
        <begin position="32"/>
        <end position="51"/>
    </location>
</feature>
<dbReference type="OrthoDB" id="9796962at2"/>
<name>A0A1N7IN72_9CORY</name>
<accession>A0A1N7IN72</accession>
<feature type="region of interest" description="Disordered" evidence="1">
    <location>
        <begin position="135"/>
        <end position="154"/>
    </location>
</feature>
<sequence>MRKTIARAAVLCAGSLALAACGDSTETETAADNTTAADSADPADSTASEAAAASANSALELVDGYCRAKPAADGEAALEHATELDEKHSDMTACFGTLKNTSDKEIAVRSFAVPSLEGASTELHEVVDGIMRENRTASPLLRATRTSSSPATTT</sequence>